<dbReference type="Gene3D" id="2.40.110.10">
    <property type="entry name" value="Butyryl-CoA Dehydrogenase, subunit A, domain 2"/>
    <property type="match status" value="1"/>
</dbReference>
<comment type="cofactor">
    <cofactor evidence="1 7">
        <name>FAD</name>
        <dbReference type="ChEBI" id="CHEBI:57692"/>
    </cofactor>
</comment>
<feature type="domain" description="Acyl-CoA dehydrogenase/oxidase N-terminal" evidence="10">
    <location>
        <begin position="16"/>
        <end position="123"/>
    </location>
</feature>
<comment type="similarity">
    <text evidence="2 7">Belongs to the acyl-CoA dehydrogenase family.</text>
</comment>
<comment type="caution">
    <text evidence="11">The sequence shown here is derived from an EMBL/GenBank/DDBJ whole genome shotgun (WGS) entry which is preliminary data.</text>
</comment>
<evidence type="ECO:0000259" key="9">
    <source>
        <dbReference type="Pfam" id="PF02770"/>
    </source>
</evidence>
<dbReference type="InterPro" id="IPR006091">
    <property type="entry name" value="Acyl-CoA_Oxase/DH_mid-dom"/>
</dbReference>
<dbReference type="InterPro" id="IPR009075">
    <property type="entry name" value="AcylCo_DH/oxidase_C"/>
</dbReference>
<reference evidence="11 12" key="1">
    <citation type="submission" date="2019-03" db="EMBL/GenBank/DDBJ databases">
        <title>Sequencing the genomes of 1000 actinobacteria strains.</title>
        <authorList>
            <person name="Klenk H.-P."/>
        </authorList>
    </citation>
    <scope>NUCLEOTIDE SEQUENCE [LARGE SCALE GENOMIC DNA]</scope>
    <source>
        <strain evidence="11 12">DSM 44969</strain>
    </source>
</reference>
<dbReference type="EMBL" id="SMFZ01000002">
    <property type="protein sequence ID" value="TCK22818.1"/>
    <property type="molecule type" value="Genomic_DNA"/>
</dbReference>
<dbReference type="OrthoDB" id="8876745at2"/>
<dbReference type="InterPro" id="IPR013786">
    <property type="entry name" value="AcylCoA_DH/ox_N"/>
</dbReference>
<evidence type="ECO:0000256" key="7">
    <source>
        <dbReference type="RuleBase" id="RU362125"/>
    </source>
</evidence>
<dbReference type="InterPro" id="IPR050741">
    <property type="entry name" value="Acyl-CoA_dehydrogenase"/>
</dbReference>
<keyword evidence="4 7" id="KW-0285">Flavoprotein</keyword>
<dbReference type="GO" id="GO:0003995">
    <property type="term" value="F:acyl-CoA dehydrogenase activity"/>
    <property type="evidence" value="ECO:0007669"/>
    <property type="project" value="TreeGrafter"/>
</dbReference>
<dbReference type="RefSeq" id="WP_132431938.1">
    <property type="nucleotide sequence ID" value="NZ_SMFZ01000002.1"/>
</dbReference>
<gene>
    <name evidence="11" type="ORF">EV378_6829</name>
</gene>
<dbReference type="SUPFAM" id="SSF56645">
    <property type="entry name" value="Acyl-CoA dehydrogenase NM domain-like"/>
    <property type="match status" value="1"/>
</dbReference>
<keyword evidence="6 7" id="KW-0560">Oxidoreductase</keyword>
<keyword evidence="12" id="KW-1185">Reference proteome</keyword>
<dbReference type="InterPro" id="IPR036250">
    <property type="entry name" value="AcylCo_DH-like_C"/>
</dbReference>
<dbReference type="Gene3D" id="1.20.140.10">
    <property type="entry name" value="Butyryl-CoA Dehydrogenase, subunit A, domain 3"/>
    <property type="match status" value="1"/>
</dbReference>
<proteinExistence type="inferred from homology"/>
<keyword evidence="5 7" id="KW-0274">FAD</keyword>
<organism evidence="11 12">
    <name type="scientific">Pseudonocardia endophytica</name>
    <dbReference type="NCBI Taxonomy" id="401976"/>
    <lineage>
        <taxon>Bacteria</taxon>
        <taxon>Bacillati</taxon>
        <taxon>Actinomycetota</taxon>
        <taxon>Actinomycetes</taxon>
        <taxon>Pseudonocardiales</taxon>
        <taxon>Pseudonocardiaceae</taxon>
        <taxon>Pseudonocardia</taxon>
    </lineage>
</organism>
<dbReference type="GO" id="GO:0050660">
    <property type="term" value="F:flavin adenine dinucleotide binding"/>
    <property type="evidence" value="ECO:0007669"/>
    <property type="project" value="InterPro"/>
</dbReference>
<evidence type="ECO:0000256" key="6">
    <source>
        <dbReference type="ARBA" id="ARBA00023002"/>
    </source>
</evidence>
<dbReference type="PANTHER" id="PTHR48083:SF13">
    <property type="entry name" value="ACYL-COA DEHYDROGENASE FAMILY MEMBER 11"/>
    <property type="match status" value="1"/>
</dbReference>
<evidence type="ECO:0000256" key="5">
    <source>
        <dbReference type="ARBA" id="ARBA00022827"/>
    </source>
</evidence>
<accession>A0A4R1HLG4</accession>
<dbReference type="AlphaFoldDB" id="A0A4R1HLG4"/>
<evidence type="ECO:0000256" key="1">
    <source>
        <dbReference type="ARBA" id="ARBA00001974"/>
    </source>
</evidence>
<dbReference type="GO" id="GO:0033539">
    <property type="term" value="P:fatty acid beta-oxidation using acyl-CoA dehydrogenase"/>
    <property type="evidence" value="ECO:0007669"/>
    <property type="project" value="TreeGrafter"/>
</dbReference>
<dbReference type="InterPro" id="IPR046373">
    <property type="entry name" value="Acyl-CoA_Oxase/DH_mid-dom_sf"/>
</dbReference>
<name>A0A4R1HLG4_PSEEN</name>
<evidence type="ECO:0000256" key="2">
    <source>
        <dbReference type="ARBA" id="ARBA00009347"/>
    </source>
</evidence>
<dbReference type="Pfam" id="PF02770">
    <property type="entry name" value="Acyl-CoA_dh_M"/>
    <property type="match status" value="1"/>
</dbReference>
<dbReference type="GO" id="GO:0005737">
    <property type="term" value="C:cytoplasm"/>
    <property type="evidence" value="ECO:0007669"/>
    <property type="project" value="TreeGrafter"/>
</dbReference>
<evidence type="ECO:0000259" key="8">
    <source>
        <dbReference type="Pfam" id="PF00441"/>
    </source>
</evidence>
<evidence type="ECO:0000256" key="3">
    <source>
        <dbReference type="ARBA" id="ARBA00011738"/>
    </source>
</evidence>
<comment type="subunit">
    <text evidence="3">Homodimer.</text>
</comment>
<dbReference type="InterPro" id="IPR009100">
    <property type="entry name" value="AcylCoA_DH/oxidase_NM_dom_sf"/>
</dbReference>
<dbReference type="Gene3D" id="1.10.540.10">
    <property type="entry name" value="Acyl-CoA dehydrogenase/oxidase, N-terminal domain"/>
    <property type="match status" value="1"/>
</dbReference>
<evidence type="ECO:0000259" key="10">
    <source>
        <dbReference type="Pfam" id="PF02771"/>
    </source>
</evidence>
<evidence type="ECO:0000313" key="11">
    <source>
        <dbReference type="EMBL" id="TCK22818.1"/>
    </source>
</evidence>
<dbReference type="PANTHER" id="PTHR48083">
    <property type="entry name" value="MEDIUM-CHAIN SPECIFIC ACYL-COA DEHYDROGENASE, MITOCHONDRIAL-RELATED"/>
    <property type="match status" value="1"/>
</dbReference>
<evidence type="ECO:0000313" key="12">
    <source>
        <dbReference type="Proteomes" id="UP000295560"/>
    </source>
</evidence>
<sequence length="429" mass="47739">MGWDFSTEADFQSELDWARRLMVEEVEPLETVDLPRDELERALAPLQEQVKERGLWAAHLDPELGGQGYGQLKLGLLNQQVGRSELGPFVFGSRAPDAGNAEILALNATVEQRTRYLEPLLAGRLRSAFAMTELDTACSDPTLLQLRAVPDGDGLVLNGSKWFITQADVADFFLVMVVTDPDEQPHRRASIVIVDRAQEGCHVGRAIGSMHDPVPGPSSFETHSVLTFADCRIPASQVLGEVGAGFTIAQQRLGPGRIHHCMRWIAQAERALDMLCERALYRRSHGRMLGEHQSIQNWIADSTAELHAVRLMTLHAAWRIDSEGSRAARREISMIKYYGARMLLDVLDRAIQTYGSIGYSTDMPLEAMYRAGRASRIYDGPDEVHRAVVARSVLKDYSAPEDGVPTEYVPRRREAALRRVAELLDLATT</sequence>
<dbReference type="InterPro" id="IPR037069">
    <property type="entry name" value="AcylCoA_DH/ox_N_sf"/>
</dbReference>
<protein>
    <submittedName>
        <fullName evidence="11">Acyl-CoA dehydrogenase</fullName>
    </submittedName>
</protein>
<dbReference type="Proteomes" id="UP000295560">
    <property type="component" value="Unassembled WGS sequence"/>
</dbReference>
<dbReference type="SUPFAM" id="SSF47203">
    <property type="entry name" value="Acyl-CoA dehydrogenase C-terminal domain-like"/>
    <property type="match status" value="1"/>
</dbReference>
<evidence type="ECO:0000256" key="4">
    <source>
        <dbReference type="ARBA" id="ARBA00022630"/>
    </source>
</evidence>
<feature type="domain" description="Acyl-CoA oxidase/dehydrogenase middle" evidence="9">
    <location>
        <begin position="128"/>
        <end position="206"/>
    </location>
</feature>
<dbReference type="Pfam" id="PF00441">
    <property type="entry name" value="Acyl-CoA_dh_1"/>
    <property type="match status" value="1"/>
</dbReference>
<feature type="domain" description="Acyl-CoA dehydrogenase/oxidase C-terminal" evidence="8">
    <location>
        <begin position="243"/>
        <end position="394"/>
    </location>
</feature>
<dbReference type="Pfam" id="PF02771">
    <property type="entry name" value="Acyl-CoA_dh_N"/>
    <property type="match status" value="1"/>
</dbReference>